<dbReference type="AlphaFoldDB" id="A0A096D6K6"/>
<feature type="coiled-coil region" evidence="1">
    <location>
        <begin position="152"/>
        <end position="179"/>
    </location>
</feature>
<keyword evidence="1" id="KW-0175">Coiled coil</keyword>
<dbReference type="PATRIC" id="fig|742738.3.peg.3810"/>
<keyword evidence="3" id="KW-1185">Reference proteome</keyword>
<evidence type="ECO:0000256" key="1">
    <source>
        <dbReference type="SAM" id="Coils"/>
    </source>
</evidence>
<dbReference type="InterPro" id="IPR025460">
    <property type="entry name" value="DUF4280"/>
</dbReference>
<protein>
    <recommendedName>
        <fullName evidence="4">DUF4280 domain-containing protein</fullName>
    </recommendedName>
</protein>
<comment type="caution">
    <text evidence="2">The sequence shown here is derived from an EMBL/GenBank/DDBJ whole genome shotgun (WGS) entry which is preliminary data.</text>
</comment>
<evidence type="ECO:0000313" key="2">
    <source>
        <dbReference type="EMBL" id="KGF53194.1"/>
    </source>
</evidence>
<dbReference type="Pfam" id="PF14107">
    <property type="entry name" value="DUF4280"/>
    <property type="match status" value="1"/>
</dbReference>
<evidence type="ECO:0000313" key="3">
    <source>
        <dbReference type="Proteomes" id="UP000029585"/>
    </source>
</evidence>
<gene>
    <name evidence="2" type="ORF">HMPREF9460_03703</name>
</gene>
<sequence>MSGSNHIQPDNQFVYRLISAKCSYGSMNHPLNVAEAGGGHGVLFGPEAQPVLNANDWRPDVNVIHFGDCTPREQNIETGEAVEKKGFEKFWSGVVEFFTAQKCAPIIDQVWYETDDRYLIDGAPVLLMKGMLFCKRGGIITIEVTEPENNDGEGAEKTQEQVQADMKQANAEVEASVDQALAEGKIDAETAQFMKDGYSEALQFANGDIDMANQLFADLTTGGGDTYNSSEVQFDKFKLYLQHNDSPLAEAGCGSMKLSDSSGGSVALGDAVASTLAQSQKSAQESKGTDKQAVPIITDMLNHLT</sequence>
<evidence type="ECO:0008006" key="4">
    <source>
        <dbReference type="Google" id="ProtNLM"/>
    </source>
</evidence>
<dbReference type="HOGENOM" id="CLU_911222_0_0_9"/>
<dbReference type="RefSeq" id="WP_044943114.1">
    <property type="nucleotide sequence ID" value="NZ_KN174167.1"/>
</dbReference>
<dbReference type="EMBL" id="ADLO01000114">
    <property type="protein sequence ID" value="KGF53194.1"/>
    <property type="molecule type" value="Genomic_DNA"/>
</dbReference>
<dbReference type="Proteomes" id="UP000029585">
    <property type="component" value="Unassembled WGS sequence"/>
</dbReference>
<reference evidence="2 3" key="1">
    <citation type="submission" date="2011-08" db="EMBL/GenBank/DDBJ databases">
        <title>The Genome Sequence of Clostridium orbiscindens 1_3_50AFAA.</title>
        <authorList>
            <consortium name="The Broad Institute Genome Sequencing Platform"/>
            <person name="Earl A."/>
            <person name="Ward D."/>
            <person name="Feldgarden M."/>
            <person name="Gevers D."/>
            <person name="Daigneault M."/>
            <person name="Strauss J."/>
            <person name="Allen-Vercoe E."/>
            <person name="Young S.K."/>
            <person name="Zeng Q."/>
            <person name="Gargeya S."/>
            <person name="Fitzgerald M."/>
            <person name="Haas B."/>
            <person name="Abouelleil A."/>
            <person name="Alvarado L."/>
            <person name="Arachchi H.M."/>
            <person name="Berlin A."/>
            <person name="Brown A."/>
            <person name="Chapman S.B."/>
            <person name="Chen Z."/>
            <person name="Dunbar C."/>
            <person name="Freedman E."/>
            <person name="Gearin G."/>
            <person name="Gellesch M."/>
            <person name="Goldberg J."/>
            <person name="Griggs A."/>
            <person name="Gujja S."/>
            <person name="Heiman D."/>
            <person name="Howarth C."/>
            <person name="Larson L."/>
            <person name="Lui A."/>
            <person name="MacDonald P.J.P."/>
            <person name="Montmayeur A."/>
            <person name="Murphy C."/>
            <person name="Neiman D."/>
            <person name="Pearson M."/>
            <person name="Priest M."/>
            <person name="Roberts A."/>
            <person name="Saif S."/>
            <person name="Shea T."/>
            <person name="Shenoy N."/>
            <person name="Sisk P."/>
            <person name="Stolte C."/>
            <person name="Sykes S."/>
            <person name="Wortman J."/>
            <person name="Nusbaum C."/>
            <person name="Birren B."/>
        </authorList>
    </citation>
    <scope>NUCLEOTIDE SEQUENCE [LARGE SCALE GENOMIC DNA]</scope>
    <source>
        <strain evidence="2 3">1_3_50AFAA</strain>
    </source>
</reference>
<organism evidence="2 3">
    <name type="scientific">Flavonifractor plautii 1_3_50AFAA</name>
    <dbReference type="NCBI Taxonomy" id="742738"/>
    <lineage>
        <taxon>Bacteria</taxon>
        <taxon>Bacillati</taxon>
        <taxon>Bacillota</taxon>
        <taxon>Clostridia</taxon>
        <taxon>Eubacteriales</taxon>
        <taxon>Oscillospiraceae</taxon>
        <taxon>Flavonifractor</taxon>
    </lineage>
</organism>
<name>A0A096D6K6_FLAPL</name>
<accession>A0A096D6K6</accession>
<proteinExistence type="predicted"/>